<evidence type="ECO:0000256" key="1">
    <source>
        <dbReference type="ARBA" id="ARBA00004496"/>
    </source>
</evidence>
<keyword evidence="3 8" id="KW-0762">Sugar transport</keyword>
<comment type="subcellular location">
    <subcellularLocation>
        <location evidence="1">Cytoplasm</location>
    </subcellularLocation>
</comment>
<feature type="domain" description="PTS EIIA type-1" evidence="7">
    <location>
        <begin position="21"/>
        <end position="126"/>
    </location>
</feature>
<evidence type="ECO:0000256" key="5">
    <source>
        <dbReference type="ARBA" id="ARBA00022683"/>
    </source>
</evidence>
<protein>
    <submittedName>
        <fullName evidence="8">PTS glucose transporter subunit IIA</fullName>
    </submittedName>
</protein>
<evidence type="ECO:0000259" key="7">
    <source>
        <dbReference type="PROSITE" id="PS51093"/>
    </source>
</evidence>
<dbReference type="AlphaFoldDB" id="A0A5C5BAU9"/>
<dbReference type="GO" id="GO:0009401">
    <property type="term" value="P:phosphoenolpyruvate-dependent sugar phosphotransferase system"/>
    <property type="evidence" value="ECO:0007669"/>
    <property type="project" value="UniProtKB-KW"/>
</dbReference>
<keyword evidence="6" id="KW-0418">Kinase</keyword>
<dbReference type="Gene3D" id="2.70.70.10">
    <property type="entry name" value="Glucose Permease (Domain IIA)"/>
    <property type="match status" value="1"/>
</dbReference>
<dbReference type="OrthoDB" id="9797715at2"/>
<dbReference type="GO" id="GO:0005737">
    <property type="term" value="C:cytoplasm"/>
    <property type="evidence" value="ECO:0007669"/>
    <property type="project" value="UniProtKB-SubCell"/>
</dbReference>
<keyword evidence="4" id="KW-0808">Transferase</keyword>
<keyword evidence="2" id="KW-0813">Transport</keyword>
<evidence type="ECO:0000313" key="9">
    <source>
        <dbReference type="Proteomes" id="UP000313849"/>
    </source>
</evidence>
<dbReference type="RefSeq" id="WP_108719545.1">
    <property type="nucleotide sequence ID" value="NZ_VENP01000025.1"/>
</dbReference>
<dbReference type="Proteomes" id="UP000313849">
    <property type="component" value="Unassembled WGS sequence"/>
</dbReference>
<dbReference type="GO" id="GO:0016301">
    <property type="term" value="F:kinase activity"/>
    <property type="evidence" value="ECO:0007669"/>
    <property type="project" value="UniProtKB-KW"/>
</dbReference>
<dbReference type="PROSITE" id="PS51093">
    <property type="entry name" value="PTS_EIIA_TYPE_1"/>
    <property type="match status" value="1"/>
</dbReference>
<dbReference type="PANTHER" id="PTHR45008">
    <property type="entry name" value="PTS SYSTEM GLUCOSE-SPECIFIC EIIA COMPONENT"/>
    <property type="match status" value="1"/>
</dbReference>
<accession>A0A5C5BAU9</accession>
<reference evidence="8 9" key="1">
    <citation type="submission" date="2019-06" db="EMBL/GenBank/DDBJ databases">
        <title>Draft genome sequence of Miniimonas arenae KCTC 19750T isolated from sea sand.</title>
        <authorList>
            <person name="Park S.-J."/>
        </authorList>
    </citation>
    <scope>NUCLEOTIDE SEQUENCE [LARGE SCALE GENOMIC DNA]</scope>
    <source>
        <strain evidence="8 9">KCTC 19750</strain>
    </source>
</reference>
<evidence type="ECO:0000256" key="4">
    <source>
        <dbReference type="ARBA" id="ARBA00022679"/>
    </source>
</evidence>
<proteinExistence type="predicted"/>
<name>A0A5C5BAU9_9MICO</name>
<sequence length="153" mass="15180">MTLDVVAPVAGRVVALADVPDEVFASGTTGPGLAIVPDGEAGVLDVVAPCAGLLASAKPHALVVEAGSFGVLVHLGVDTVTLHGRGSELLAVGGTTVEAGQLLTRWDVGVAAAAGLPLVTPVAVFELSELDVTPLVPLGHVVAAGDPLFRAKR</sequence>
<keyword evidence="9" id="KW-1185">Reference proteome</keyword>
<evidence type="ECO:0000256" key="3">
    <source>
        <dbReference type="ARBA" id="ARBA00022597"/>
    </source>
</evidence>
<keyword evidence="5" id="KW-0598">Phosphotransferase system</keyword>
<gene>
    <name evidence="8" type="ORF">FH969_08050</name>
</gene>
<dbReference type="InterPro" id="IPR001127">
    <property type="entry name" value="PTS_EIIA_1_perm"/>
</dbReference>
<dbReference type="Pfam" id="PF00358">
    <property type="entry name" value="PTS_EIIA_1"/>
    <property type="match status" value="1"/>
</dbReference>
<dbReference type="SUPFAM" id="SSF51261">
    <property type="entry name" value="Duplicated hybrid motif"/>
    <property type="match status" value="1"/>
</dbReference>
<dbReference type="InterPro" id="IPR050890">
    <property type="entry name" value="PTS_EIIA_component"/>
</dbReference>
<dbReference type="EMBL" id="VENP01000025">
    <property type="protein sequence ID" value="TNU74087.1"/>
    <property type="molecule type" value="Genomic_DNA"/>
</dbReference>
<evidence type="ECO:0000256" key="2">
    <source>
        <dbReference type="ARBA" id="ARBA00022448"/>
    </source>
</evidence>
<evidence type="ECO:0000256" key="6">
    <source>
        <dbReference type="ARBA" id="ARBA00022777"/>
    </source>
</evidence>
<organism evidence="8 9">
    <name type="scientific">Miniimonas arenae</name>
    <dbReference type="NCBI Taxonomy" id="676201"/>
    <lineage>
        <taxon>Bacteria</taxon>
        <taxon>Bacillati</taxon>
        <taxon>Actinomycetota</taxon>
        <taxon>Actinomycetes</taxon>
        <taxon>Micrococcales</taxon>
        <taxon>Beutenbergiaceae</taxon>
        <taxon>Miniimonas</taxon>
    </lineage>
</organism>
<evidence type="ECO:0000313" key="8">
    <source>
        <dbReference type="EMBL" id="TNU74087.1"/>
    </source>
</evidence>
<dbReference type="PANTHER" id="PTHR45008:SF1">
    <property type="entry name" value="PTS SYSTEM GLUCOSE-SPECIFIC EIIA COMPONENT"/>
    <property type="match status" value="1"/>
</dbReference>
<dbReference type="InterPro" id="IPR011055">
    <property type="entry name" value="Dup_hybrid_motif"/>
</dbReference>
<comment type="caution">
    <text evidence="8">The sequence shown here is derived from an EMBL/GenBank/DDBJ whole genome shotgun (WGS) entry which is preliminary data.</text>
</comment>